<feature type="compositionally biased region" description="Pro residues" evidence="5">
    <location>
        <begin position="2388"/>
        <end position="2403"/>
    </location>
</feature>
<dbReference type="Pfam" id="PF13086">
    <property type="entry name" value="AAA_11"/>
    <property type="match status" value="2"/>
</dbReference>
<dbReference type="Pfam" id="PF17866">
    <property type="entry name" value="AAA_lid_6"/>
    <property type="match status" value="2"/>
</dbReference>
<feature type="domain" description="AAA+ ATPase" evidence="6">
    <location>
        <begin position="1585"/>
        <end position="1717"/>
    </location>
</feature>
<sequence>MPTGASLRKFFDKVTKDVNARWDPYRDSVRFLQALLEYDDPADLLYRLNNQKERGLTLLKQALMQDGSPERMAQYVVPIFRLLGSDTLSGGTCRAPLLALLEALFRVPGLLQCLNGAIAAGKVADASPVGWFLLTLASQVEEVRQSSEVLQLADTLSARGGETEKIARRLKVVLAGTAAAEARAAAAAASGAAASASIKILTTSEEALCARPPYLPRSSRPDHKDGKEAAGPQEDGEVQASDPHAPPDPEAALLDRHFRLLREDLVQPLRQALAVLGFASTSPATASGGQAQQEQEGRRSKLAMSAAAAQRNVFHLVSVMGTALKPRPCVLVAVELPMSHRAARMASKREREEYWREYGKGTLPADALVCIARRVAPGQPPAPLLFGTVMRREPKEMALEARWPVVGLAFERGQAGAERLLAELGRGPVLSGEGLVLVQVSTSFFAIRPVLSCLQSMPGLPLAEELVHGEEPRPLGFLQPGTLEAELAHLSTQGVTLDPSQRAALQACLSQRVALVQGPPGTGKTFVGVLLCDALLRHSSETILVVCYTNHALDQFLEALLEKGITDIVRIGGRSKSEVSWQGLNLWDEMGQFLQDEYPDAWGQLEDGYSGAYRWQQWLSGRWSQEVASALVRGNEVSAEMRALHDDTTRSVLSGARVIGITTTGAAMHKDLLRDADVEPGVVLVEEAGELLEAHVLTSLGPRTKQLIMIGDHKQLRPKVECWPLSVQSGHGHDLNVSLFERLVLSGFPHTALAKQHRMHPDISALVRPTYPALEDAERVHRHPPVLGLPQGRRVVFVDHREPELGDKEKTMWSAAAAHVSKVNEYEVSMVCATVRYLLLQGYRPEQLVVLTPYLGQLLEVQRAMSKDTQVTLDDLDLRDLRNAATPQALADIERAGGKASASTENGRSGVRVATIDNYQGEEADVVVASLVRSNDSGSVGFLREPERINVLLSRARHGMILIGNAATLRNAKSPEARRHWGRVLGALEAAGAVTRGLPVACQSHGTQSLVDTPEAFKERVPDGGCQRPCHAVLPCGHPCMLRCSHAQSDAVCKTCVDIRLIEEEERKKLFKLEHEAELKRREADVKAAQLKARIAGLQRQQAALEEERRARQEAVRLELEGKRLEKELELQASDKRFGAREMQEWEEEQRRQAQAQMDAMAANARLEAQARAEEKAARAEEKQRQELEATAKKLQELEERRGRALQRIANDKQRLEAEADDRRRDAEAKAGDSVHRFRTMSSWKEAVAQVAKEGNAGLASLRQQLRAAASASDSGAVDAAGTLDLVFAERGIGSRLISHAMADAEVVPGEGAAPPADGMQVPSDSNHSAIRRGLGLINDAKWLDAHKYFAALVEPPPPPSSTSGKQPGTGGASAASSAPADAGPVLRAFAALCRAKLGLPQPAQQPRLLVSGKGATAAAKRPSPAAAANSPNNASGTGPHPVEHLAAALAALQPRAAGGSGPSDAYGQRSAAARAVGWALAFLLHPRCGEMPGTLRDEALQLLRDHSPSLSGPALPAAQASGGSGGTGGGGRQVSTAWQERAARSPAFAKLLKLTGLDPVKKAMSDLAAAVELDKERGKRLGSKQYNVRFTGNPGTGKTTVARLYGELLQELGVLPQAEFVETSGSELLTGGVSKLKEQLKKLEAGGVLFLDEAYQLNPKTNPMGAQVLDYLLPEMENRRGKLVVVLAGYKKQMEDLMAHNEGLPSRFVQVFDFPDYTDEELFVIFRDLIAADTDPRFRVADERHLRIAARRLGRQRGATGFGNARAVRNAFEQAQRRQSARVLAERAAGDQPDLLLLVREDLLGPRHLDTSTCSALRELKAMRGLAAVKQSVDDLLGLITTNAELEEQEMPLKAVNLNRVFLGNPGTGKTTVAGIYGRILRDLGLLSKGDVEVRVPSDFVGDVLGASERKTEAILEATKGCVLVIDEAYGLYSEGGRDPFREAVVDTLVARVQGVPGDDRCVLLLGYEEQMEAMMRKANPGLARRFQLKQAWRFEDYGPEDLLAITREAARKRGWELEEAALLAAVEALEAERRKPNFGNAGAVNNLLSAAAMRMEARLREVPAARRAREVPRAEDFLPPRPGGDPAGIFDDLIGCKWVLNGSRDGVLKHVVWVCPSWLREWQATIRACQAVGRDPLQSFELNFRFVGAPGTGKTTVARRVGQLFESLGLLAGSEMVSCSASDFVTGYVNQASGKTRELFKKAVGGVLFIDEAYRLNPKVGGPFMQEALDEIVQLLTEPAFMGKMVVILAGYEHQIEDLMSVNPGLKSRFSQRLHFPDFSAADAAALLRLQLRKEYGLELVAEAEAGLEGLAAELVAAPNWSNGRDVGTWVKRAFTAFSTRNFSPAAAAASPPAATASAGSGDGSSHVLLSDLRAALDQLLQDKNPPAPPPAAQGPSPPSEGPAAGWTTLPPQLKFAHATARAPPPPDMRSATAAPPPRVVIEEVREELAAPPPAADPKDGGGAFGGLDPAFLRAMQDALEARGHDLSSLDAVQSLASDPNLASSLLPYLSVPGVTDANILREMVRQWQAMIAQRMKEERELARRKQRPVWRCAACGRYGCPVAPYIEGYKEI</sequence>
<feature type="region of interest" description="Disordered" evidence="5">
    <location>
        <begin position="1209"/>
        <end position="1234"/>
    </location>
</feature>
<feature type="domain" description="AAA+ ATPase" evidence="6">
    <location>
        <begin position="510"/>
        <end position="793"/>
    </location>
</feature>
<evidence type="ECO:0000313" key="8">
    <source>
        <dbReference type="Proteomes" id="UP000075714"/>
    </source>
</evidence>
<gene>
    <name evidence="7" type="ORF">GPECTOR_10g1014</name>
</gene>
<feature type="region of interest" description="Disordered" evidence="5">
    <location>
        <begin position="211"/>
        <end position="250"/>
    </location>
</feature>
<dbReference type="PANTHER" id="PTHR43392">
    <property type="entry name" value="AAA-TYPE ATPASE FAMILY PROTEIN / ANKYRIN REPEAT FAMILY PROTEIN"/>
    <property type="match status" value="1"/>
</dbReference>
<feature type="domain" description="AAA+ ATPase" evidence="6">
    <location>
        <begin position="2142"/>
        <end position="2282"/>
    </location>
</feature>
<dbReference type="InterPro" id="IPR003959">
    <property type="entry name" value="ATPase_AAA_core"/>
</dbReference>
<dbReference type="InterPro" id="IPR041677">
    <property type="entry name" value="DNA2/NAM7_AAA_11"/>
</dbReference>
<feature type="region of interest" description="Disordered" evidence="5">
    <location>
        <begin position="1413"/>
        <end position="1442"/>
    </location>
</feature>
<dbReference type="CDD" id="cd00009">
    <property type="entry name" value="AAA"/>
    <property type="match status" value="3"/>
</dbReference>
<dbReference type="InterPro" id="IPR050773">
    <property type="entry name" value="CbxX/CfxQ_RuBisCO_ESX"/>
</dbReference>
<dbReference type="Pfam" id="PF13087">
    <property type="entry name" value="AAA_12"/>
    <property type="match status" value="1"/>
</dbReference>
<dbReference type="Gene3D" id="1.10.8.60">
    <property type="match status" value="2"/>
</dbReference>
<keyword evidence="3" id="KW-0067">ATP-binding</keyword>
<dbReference type="FunFam" id="3.40.50.300:FF:001660">
    <property type="entry name" value="NF-X1 finger and helicase protein, putative"/>
    <property type="match status" value="1"/>
</dbReference>
<feature type="region of interest" description="Disordered" evidence="5">
    <location>
        <begin position="1142"/>
        <end position="1189"/>
    </location>
</feature>
<dbReference type="GO" id="GO:0004386">
    <property type="term" value="F:helicase activity"/>
    <property type="evidence" value="ECO:0007669"/>
    <property type="project" value="InterPro"/>
</dbReference>
<dbReference type="InterPro" id="IPR000641">
    <property type="entry name" value="CbxX/CfxQ"/>
</dbReference>
<feature type="compositionally biased region" description="Low complexity" evidence="5">
    <location>
        <begin position="1153"/>
        <end position="1168"/>
    </location>
</feature>
<dbReference type="FunFam" id="1.10.8.60:FF:000160">
    <property type="entry name" value="WGS project CABT00000000 data, contig 2.55"/>
    <property type="match status" value="1"/>
</dbReference>
<keyword evidence="8" id="KW-1185">Reference proteome</keyword>
<evidence type="ECO:0000256" key="1">
    <source>
        <dbReference type="ARBA" id="ARBA00010378"/>
    </source>
</evidence>
<evidence type="ECO:0000256" key="5">
    <source>
        <dbReference type="SAM" id="MobiDB-lite"/>
    </source>
</evidence>
<dbReference type="PRINTS" id="PR00819">
    <property type="entry name" value="CBXCFQXSUPER"/>
</dbReference>
<feature type="compositionally biased region" description="Basic and acidic residues" evidence="5">
    <location>
        <begin position="1169"/>
        <end position="1189"/>
    </location>
</feature>
<accession>A0A150GQH9</accession>
<evidence type="ECO:0000256" key="2">
    <source>
        <dbReference type="ARBA" id="ARBA00022741"/>
    </source>
</evidence>
<evidence type="ECO:0000256" key="3">
    <source>
        <dbReference type="ARBA" id="ARBA00022840"/>
    </source>
</evidence>
<feature type="compositionally biased region" description="Basic and acidic residues" evidence="5">
    <location>
        <begin position="1142"/>
        <end position="1152"/>
    </location>
</feature>
<feature type="compositionally biased region" description="Low complexity" evidence="5">
    <location>
        <begin position="1509"/>
        <end position="1522"/>
    </location>
</feature>
<reference evidence="8" key="1">
    <citation type="journal article" date="2016" name="Nat. Commun.">
        <title>The Gonium pectorale genome demonstrates co-option of cell cycle regulation during the evolution of multicellularity.</title>
        <authorList>
            <person name="Hanschen E.R."/>
            <person name="Marriage T.N."/>
            <person name="Ferris P.J."/>
            <person name="Hamaji T."/>
            <person name="Toyoda A."/>
            <person name="Fujiyama A."/>
            <person name="Neme R."/>
            <person name="Noguchi H."/>
            <person name="Minakuchi Y."/>
            <person name="Suzuki M."/>
            <person name="Kawai-Toyooka H."/>
            <person name="Smith D.R."/>
            <person name="Sparks H."/>
            <person name="Anderson J."/>
            <person name="Bakaric R."/>
            <person name="Luria V."/>
            <person name="Karger A."/>
            <person name="Kirschner M.W."/>
            <person name="Durand P.M."/>
            <person name="Michod R.E."/>
            <person name="Nozaki H."/>
            <person name="Olson B.J."/>
        </authorList>
    </citation>
    <scope>NUCLEOTIDE SEQUENCE [LARGE SCALE GENOMIC DNA]</scope>
    <source>
        <strain evidence="8">NIES-2863</strain>
    </source>
</reference>
<dbReference type="PANTHER" id="PTHR43392:SF2">
    <property type="entry name" value="AAA-TYPE ATPASE FAMILY PROTEIN _ ANKYRIN REPEAT FAMILY PROTEIN"/>
    <property type="match status" value="1"/>
</dbReference>
<dbReference type="Gene3D" id="3.40.50.300">
    <property type="entry name" value="P-loop containing nucleotide triphosphate hydrolases"/>
    <property type="match status" value="5"/>
</dbReference>
<dbReference type="FunFam" id="3.40.50.300:FF:000216">
    <property type="entry name" value="Type VII secretion ATPase EccA"/>
    <property type="match status" value="3"/>
</dbReference>
<dbReference type="CDD" id="cd17936">
    <property type="entry name" value="EEXXEc_NFX1"/>
    <property type="match status" value="1"/>
</dbReference>
<dbReference type="SMART" id="SM00382">
    <property type="entry name" value="AAA"/>
    <property type="match status" value="4"/>
</dbReference>
<comment type="similarity">
    <text evidence="1">Belongs to the CbxX/CfxQ family.</text>
</comment>
<dbReference type="GO" id="GO:0005524">
    <property type="term" value="F:ATP binding"/>
    <property type="evidence" value="ECO:0007669"/>
    <property type="project" value="UniProtKB-KW"/>
</dbReference>
<dbReference type="InterPro" id="IPR027417">
    <property type="entry name" value="P-loop_NTPase"/>
</dbReference>
<organism evidence="7 8">
    <name type="scientific">Gonium pectorale</name>
    <name type="common">Green alga</name>
    <dbReference type="NCBI Taxonomy" id="33097"/>
    <lineage>
        <taxon>Eukaryota</taxon>
        <taxon>Viridiplantae</taxon>
        <taxon>Chlorophyta</taxon>
        <taxon>core chlorophytes</taxon>
        <taxon>Chlorophyceae</taxon>
        <taxon>CS clade</taxon>
        <taxon>Chlamydomonadales</taxon>
        <taxon>Volvocaceae</taxon>
        <taxon>Gonium</taxon>
    </lineage>
</organism>
<keyword evidence="4" id="KW-0175">Coiled coil</keyword>
<comment type="caution">
    <text evidence="7">The sequence shown here is derived from an EMBL/GenBank/DDBJ whole genome shotgun (WGS) entry which is preliminary data.</text>
</comment>
<keyword evidence="2" id="KW-0547">Nucleotide-binding</keyword>
<evidence type="ECO:0000259" key="6">
    <source>
        <dbReference type="SMART" id="SM00382"/>
    </source>
</evidence>
<dbReference type="CDD" id="cd18808">
    <property type="entry name" value="SF1_C_Upf1"/>
    <property type="match status" value="1"/>
</dbReference>
<dbReference type="GO" id="GO:0016887">
    <property type="term" value="F:ATP hydrolysis activity"/>
    <property type="evidence" value="ECO:0007669"/>
    <property type="project" value="InterPro"/>
</dbReference>
<feature type="coiled-coil region" evidence="4">
    <location>
        <begin position="1063"/>
        <end position="1128"/>
    </location>
</feature>
<dbReference type="InterPro" id="IPR041627">
    <property type="entry name" value="AAA_lid_6"/>
</dbReference>
<dbReference type="Proteomes" id="UP000075714">
    <property type="component" value="Unassembled WGS sequence"/>
</dbReference>
<dbReference type="InterPro" id="IPR003593">
    <property type="entry name" value="AAA+_ATPase"/>
</dbReference>
<dbReference type="InterPro" id="IPR041679">
    <property type="entry name" value="DNA2/NAM7-like_C"/>
</dbReference>
<name>A0A150GQH9_GONPE</name>
<feature type="compositionally biased region" description="Basic and acidic residues" evidence="5">
    <location>
        <begin position="219"/>
        <end position="228"/>
    </location>
</feature>
<evidence type="ECO:0000256" key="4">
    <source>
        <dbReference type="SAM" id="Coils"/>
    </source>
</evidence>
<dbReference type="InterPro" id="IPR047187">
    <property type="entry name" value="SF1_C_Upf1"/>
</dbReference>
<protein>
    <recommendedName>
        <fullName evidence="6">AAA+ ATPase domain-containing protein</fullName>
    </recommendedName>
</protein>
<feature type="region of interest" description="Disordered" evidence="5">
    <location>
        <begin position="1354"/>
        <end position="1380"/>
    </location>
</feature>
<dbReference type="OrthoDB" id="10261663at2759"/>
<dbReference type="Pfam" id="PF00004">
    <property type="entry name" value="AAA"/>
    <property type="match status" value="3"/>
</dbReference>
<feature type="region of interest" description="Disordered" evidence="5">
    <location>
        <begin position="2384"/>
        <end position="2411"/>
    </location>
</feature>
<dbReference type="EMBL" id="LSYV01000011">
    <property type="protein sequence ID" value="KXZ51992.1"/>
    <property type="molecule type" value="Genomic_DNA"/>
</dbReference>
<feature type="compositionally biased region" description="Gly residues" evidence="5">
    <location>
        <begin position="1523"/>
        <end position="1533"/>
    </location>
</feature>
<feature type="compositionally biased region" description="Basic and acidic residues" evidence="5">
    <location>
        <begin position="1210"/>
        <end position="1234"/>
    </location>
</feature>
<evidence type="ECO:0000313" key="7">
    <source>
        <dbReference type="EMBL" id="KXZ51992.1"/>
    </source>
</evidence>
<feature type="domain" description="AAA+ ATPase" evidence="6">
    <location>
        <begin position="1857"/>
        <end position="2038"/>
    </location>
</feature>
<dbReference type="SUPFAM" id="SSF52540">
    <property type="entry name" value="P-loop containing nucleoside triphosphate hydrolases"/>
    <property type="match status" value="4"/>
</dbReference>
<feature type="region of interest" description="Disordered" evidence="5">
    <location>
        <begin position="1507"/>
        <end position="1540"/>
    </location>
</feature>
<proteinExistence type="inferred from homology"/>
<feature type="compositionally biased region" description="Low complexity" evidence="5">
    <location>
        <begin position="1416"/>
        <end position="1436"/>
    </location>
</feature>